<feature type="compositionally biased region" description="Polar residues" evidence="1">
    <location>
        <begin position="329"/>
        <end position="342"/>
    </location>
</feature>
<keyword evidence="3" id="KW-1185">Reference proteome</keyword>
<reference evidence="2 3" key="1">
    <citation type="submission" date="2024-01" db="EMBL/GenBank/DDBJ databases">
        <title>A draft genome for a cacao thread blight-causing isolate of Paramarasmius palmivorus.</title>
        <authorList>
            <person name="Baruah I.K."/>
            <person name="Bukari Y."/>
            <person name="Amoako-Attah I."/>
            <person name="Meinhardt L.W."/>
            <person name="Bailey B.A."/>
            <person name="Cohen S.P."/>
        </authorList>
    </citation>
    <scope>NUCLEOTIDE SEQUENCE [LARGE SCALE GENOMIC DNA]</scope>
    <source>
        <strain evidence="2 3">GH-12</strain>
    </source>
</reference>
<gene>
    <name evidence="2" type="primary">ebp2_3</name>
    <name evidence="2" type="ORF">VNI00_013855</name>
</gene>
<evidence type="ECO:0000256" key="1">
    <source>
        <dbReference type="SAM" id="MobiDB-lite"/>
    </source>
</evidence>
<dbReference type="EMBL" id="JAYKXP010000073">
    <property type="protein sequence ID" value="KAK7030909.1"/>
    <property type="molecule type" value="Genomic_DNA"/>
</dbReference>
<evidence type="ECO:0000313" key="2">
    <source>
        <dbReference type="EMBL" id="KAK7030909.1"/>
    </source>
</evidence>
<feature type="region of interest" description="Disordered" evidence="1">
    <location>
        <begin position="217"/>
        <end position="373"/>
    </location>
</feature>
<accession>A0AAW0BXH2</accession>
<proteinExistence type="predicted"/>
<feature type="compositionally biased region" description="Basic and acidic residues" evidence="1">
    <location>
        <begin position="263"/>
        <end position="284"/>
    </location>
</feature>
<organism evidence="2 3">
    <name type="scientific">Paramarasmius palmivorus</name>
    <dbReference type="NCBI Taxonomy" id="297713"/>
    <lineage>
        <taxon>Eukaryota</taxon>
        <taxon>Fungi</taxon>
        <taxon>Dikarya</taxon>
        <taxon>Basidiomycota</taxon>
        <taxon>Agaricomycotina</taxon>
        <taxon>Agaricomycetes</taxon>
        <taxon>Agaricomycetidae</taxon>
        <taxon>Agaricales</taxon>
        <taxon>Marasmiineae</taxon>
        <taxon>Marasmiaceae</taxon>
        <taxon>Paramarasmius</taxon>
    </lineage>
</organism>
<comment type="caution">
    <text evidence="2">The sequence shown here is derived from an EMBL/GenBank/DDBJ whole genome shotgun (WGS) entry which is preliminary data.</text>
</comment>
<dbReference type="Proteomes" id="UP001383192">
    <property type="component" value="Unassembled WGS sequence"/>
</dbReference>
<protein>
    <submittedName>
        <fullName evidence="2">rRNA-processing protein EBP2</fullName>
    </submittedName>
</protein>
<evidence type="ECO:0000313" key="3">
    <source>
        <dbReference type="Proteomes" id="UP001383192"/>
    </source>
</evidence>
<dbReference type="AlphaFoldDB" id="A0AAW0BXH2"/>
<feature type="compositionally biased region" description="Basic and acidic residues" evidence="1">
    <location>
        <begin position="244"/>
        <end position="256"/>
    </location>
</feature>
<feature type="region of interest" description="Disordered" evidence="1">
    <location>
        <begin position="110"/>
        <end position="182"/>
    </location>
</feature>
<name>A0AAW0BXH2_9AGAR</name>
<sequence length="509" mass="55867">MTRSSKDTLTDELKAAFAKEYRKQGGKSKLAWIKRNKNKPCERCVKDAVLCVPRKRASGGATQCNHCSQKGRCSKTAQERRERVSKQLNLTPDQYETLQAWYLEQSCSASTQGASPSVSKRKIRNPTKRTAVTEDSTNDNEKTRSPITGKRKRHSNTHQTASVSATATSSKRRTLAGGSNAVVPTRAAIPEDNNDLDLWQPVHALAIDKSTSFKRRTLAGGSNRDDSYDDETSDNNVDNVTPAAEDRHADSEHVYEDNDVDDVDKHLLTKSRAELEEGDHHDNSSDEELVYPPTTWSPKRRKTSTPLKARTPSAPILNTCSSPKERKTNAFSTSRSHSTAIVNDSFHDPNIVPETDDEAPSSSPEAESTPGVSSANLHDIHVMASCSPTAVRPHRPGSAGDPMPLNCASCVDASSQTVYRICGPSGSHIHIIVDIETQLSSNTGPAVHSPPAAIPLPDPTKVVGTLRDIQHAFEDLSTDFRFSRRPLQECVDLFNDNIDRLKNTITDIQ</sequence>
<feature type="compositionally biased region" description="Low complexity" evidence="1">
    <location>
        <begin position="160"/>
        <end position="169"/>
    </location>
</feature>